<dbReference type="EMBL" id="CP020715">
    <property type="protein sequence ID" value="ARJ05450.1"/>
    <property type="molecule type" value="Genomic_DNA"/>
</dbReference>
<name>A0A1X9LU12_9MICO</name>
<keyword evidence="2" id="KW-1133">Transmembrane helix</keyword>
<sequence length="406" mass="43933">MITGSASQERSETSMARRRESTQVPGWAIAALVGGTAATLIAAAGAVVTALVSRAVVIPSVPEDDVEILHYDQAQGTVTLSVTNDSILPGVYSLRFSADAGHARVGEVRSVADGAVVRPVLGVDYGDLETARKGRISGWYYTHPRELGVPVDEVEVITPVGPAPAWFVPAPEGVGRKWVIQTHGRGVRRGETIRAIPVFREHGYSSLHISYRNDGEAPPSADGRYALGDTEWQDLDAAIAYAVEHGAEDIVLMGWSMGGAISLQAMGRAEHRDRIRGIVLDSPAIDWQDILRFHGKARHVPELVGDAAFATLSHGWGGVATGQSEPLDLERLDFVRRAAEVTLPLLVMHSDDDDYVPVSGSRRLAEARPDAVTYVPFQIAGHTKLWNYDRDRWNTAISTWLTAKGL</sequence>
<evidence type="ECO:0000256" key="2">
    <source>
        <dbReference type="SAM" id="Phobius"/>
    </source>
</evidence>
<dbReference type="PANTHER" id="PTHR12277:SF79">
    <property type="entry name" value="XAA-PRO DIPEPTIDYL-PEPTIDASE-RELATED"/>
    <property type="match status" value="1"/>
</dbReference>
<dbReference type="InterPro" id="IPR029058">
    <property type="entry name" value="AB_hydrolase_fold"/>
</dbReference>
<dbReference type="AlphaFoldDB" id="A0A1X9LU12"/>
<dbReference type="Gene3D" id="3.40.50.1820">
    <property type="entry name" value="alpha/beta hydrolase"/>
    <property type="match status" value="1"/>
</dbReference>
<reference evidence="4 5" key="1">
    <citation type="submission" date="2017-04" db="EMBL/GenBank/DDBJ databases">
        <authorList>
            <person name="Afonso C.L."/>
            <person name="Miller P.J."/>
            <person name="Scott M.A."/>
            <person name="Spackman E."/>
            <person name="Goraichik I."/>
            <person name="Dimitrov K.M."/>
            <person name="Suarez D.L."/>
            <person name="Swayne D.E."/>
        </authorList>
    </citation>
    <scope>NUCLEOTIDE SEQUENCE [LARGE SCALE GENOMIC DNA]</scope>
    <source>
        <strain evidence="5">XA(T)</strain>
    </source>
</reference>
<dbReference type="Proteomes" id="UP000192775">
    <property type="component" value="Chromosome"/>
</dbReference>
<gene>
    <name evidence="4" type="ORF">B5808_09615</name>
</gene>
<dbReference type="Pfam" id="PF12146">
    <property type="entry name" value="Hydrolase_4"/>
    <property type="match status" value="1"/>
</dbReference>
<proteinExistence type="predicted"/>
<evidence type="ECO:0000259" key="3">
    <source>
        <dbReference type="Pfam" id="PF12146"/>
    </source>
</evidence>
<feature type="domain" description="Serine aminopeptidase S33" evidence="3">
    <location>
        <begin position="176"/>
        <end position="290"/>
    </location>
</feature>
<evidence type="ECO:0000313" key="5">
    <source>
        <dbReference type="Proteomes" id="UP000192775"/>
    </source>
</evidence>
<feature type="region of interest" description="Disordered" evidence="1">
    <location>
        <begin position="1"/>
        <end position="20"/>
    </location>
</feature>
<keyword evidence="2" id="KW-0812">Transmembrane</keyword>
<dbReference type="InterPro" id="IPR022742">
    <property type="entry name" value="Hydrolase_4"/>
</dbReference>
<keyword evidence="2" id="KW-0472">Membrane</keyword>
<dbReference type="KEGG" id="cphy:B5808_09615"/>
<protein>
    <recommendedName>
        <fullName evidence="3">Serine aminopeptidase S33 domain-containing protein</fullName>
    </recommendedName>
</protein>
<dbReference type="STRING" id="1619308.B5808_09615"/>
<evidence type="ECO:0000313" key="4">
    <source>
        <dbReference type="EMBL" id="ARJ05450.1"/>
    </source>
</evidence>
<accession>A0A1X9LU12</accession>
<dbReference type="PANTHER" id="PTHR12277">
    <property type="entry name" value="ALPHA/BETA HYDROLASE DOMAIN-CONTAINING PROTEIN"/>
    <property type="match status" value="1"/>
</dbReference>
<dbReference type="SUPFAM" id="SSF53474">
    <property type="entry name" value="alpha/beta-Hydrolases"/>
    <property type="match status" value="1"/>
</dbReference>
<keyword evidence="5" id="KW-1185">Reference proteome</keyword>
<feature type="transmembrane region" description="Helical" evidence="2">
    <location>
        <begin position="27"/>
        <end position="52"/>
    </location>
</feature>
<evidence type="ECO:0000256" key="1">
    <source>
        <dbReference type="SAM" id="MobiDB-lite"/>
    </source>
</evidence>
<organism evidence="4 5">
    <name type="scientific">Cnuibacter physcomitrellae</name>
    <dbReference type="NCBI Taxonomy" id="1619308"/>
    <lineage>
        <taxon>Bacteria</taxon>
        <taxon>Bacillati</taxon>
        <taxon>Actinomycetota</taxon>
        <taxon>Actinomycetes</taxon>
        <taxon>Micrococcales</taxon>
        <taxon>Microbacteriaceae</taxon>
        <taxon>Cnuibacter</taxon>
    </lineage>
</organism>
<feature type="compositionally biased region" description="Basic and acidic residues" evidence="1">
    <location>
        <begin position="9"/>
        <end position="20"/>
    </location>
</feature>